<protein>
    <submittedName>
        <fullName evidence="2">Uncharacterized protein</fullName>
    </submittedName>
</protein>
<reference evidence="2" key="1">
    <citation type="submission" date="2009-10" db="EMBL/GenBank/DDBJ databases">
        <title>Diversity of trophic interactions inside an arsenic-rich microbial ecosystem.</title>
        <authorList>
            <person name="Bertin P.N."/>
            <person name="Heinrich-Salmeron A."/>
            <person name="Pelletier E."/>
            <person name="Goulhen-Chollet F."/>
            <person name="Arsene-Ploetze F."/>
            <person name="Gallien S."/>
            <person name="Calteau A."/>
            <person name="Vallenet D."/>
            <person name="Casiot C."/>
            <person name="Chane-Woon-Ming B."/>
            <person name="Giloteaux L."/>
            <person name="Barakat M."/>
            <person name="Bonnefoy V."/>
            <person name="Bruneel O."/>
            <person name="Chandler M."/>
            <person name="Cleiss J."/>
            <person name="Duran R."/>
            <person name="Elbaz-Poulichet F."/>
            <person name="Fonknechten N."/>
            <person name="Lauga B."/>
            <person name="Mornico D."/>
            <person name="Ortet P."/>
            <person name="Schaeffer C."/>
            <person name="Siguier P."/>
            <person name="Alexander Thil Smith A."/>
            <person name="Van Dorsselaer A."/>
            <person name="Weissenbach J."/>
            <person name="Medigue C."/>
            <person name="Le Paslier D."/>
        </authorList>
    </citation>
    <scope>NUCLEOTIDE SEQUENCE</scope>
</reference>
<accession>E6QNS2</accession>
<evidence type="ECO:0000256" key="1">
    <source>
        <dbReference type="SAM" id="MobiDB-lite"/>
    </source>
</evidence>
<feature type="region of interest" description="Disordered" evidence="1">
    <location>
        <begin position="1"/>
        <end position="26"/>
    </location>
</feature>
<organism evidence="2">
    <name type="scientific">mine drainage metagenome</name>
    <dbReference type="NCBI Taxonomy" id="410659"/>
    <lineage>
        <taxon>unclassified sequences</taxon>
        <taxon>metagenomes</taxon>
        <taxon>ecological metagenomes</taxon>
    </lineage>
</organism>
<dbReference type="EMBL" id="CABQ01000289">
    <property type="protein sequence ID" value="CBI08893.1"/>
    <property type="molecule type" value="Genomic_DNA"/>
</dbReference>
<dbReference type="AlphaFoldDB" id="E6QNS2"/>
<gene>
    <name evidence="2" type="ORF">CARN6_2415</name>
</gene>
<feature type="compositionally biased region" description="Basic and acidic residues" evidence="1">
    <location>
        <begin position="12"/>
        <end position="26"/>
    </location>
</feature>
<sequence>MQRQLTLQLHDQGGEVNRKNKNDIGF</sequence>
<name>E6QNS2_9ZZZZ</name>
<comment type="caution">
    <text evidence="2">The sequence shown here is derived from an EMBL/GenBank/DDBJ whole genome shotgun (WGS) entry which is preliminary data.</text>
</comment>
<evidence type="ECO:0000313" key="2">
    <source>
        <dbReference type="EMBL" id="CBI08893.1"/>
    </source>
</evidence>
<proteinExistence type="predicted"/>